<sequence>MDGPGKQHLPYGTSPSSLWAPGSPSVKRVQPASRGLAGTSGSPPGSTLKIVPMSNRLWRYGVSSLPLTPPIQCVRQSCQLVHHTVPRIRPQDTQQHPDWFVRIPLAPEATSVLHLAASVSSLKPKSETGQDSPKVARLTSAKPKAVGRPPGPSDLRRGLREALH</sequence>
<name>A0A833ZNV7_9CHIR</name>
<gene>
    <name evidence="2" type="ORF">HJG60_011598</name>
</gene>
<dbReference type="AlphaFoldDB" id="A0A833ZNV7"/>
<feature type="compositionally biased region" description="Basic and acidic residues" evidence="1">
    <location>
        <begin position="154"/>
        <end position="164"/>
    </location>
</feature>
<protein>
    <submittedName>
        <fullName evidence="2">Uncharacterized protein</fullName>
    </submittedName>
</protein>
<reference evidence="2 3" key="1">
    <citation type="journal article" date="2020" name="Nature">
        <title>Six reference-quality genomes reveal evolution of bat adaptations.</title>
        <authorList>
            <person name="Jebb D."/>
            <person name="Huang Z."/>
            <person name="Pippel M."/>
            <person name="Hughes G.M."/>
            <person name="Lavrichenko K."/>
            <person name="Devanna P."/>
            <person name="Winkler S."/>
            <person name="Jermiin L.S."/>
            <person name="Skirmuntt E.C."/>
            <person name="Katzourakis A."/>
            <person name="Burkitt-Gray L."/>
            <person name="Ray D.A."/>
            <person name="Sullivan K.A.M."/>
            <person name="Roscito J.G."/>
            <person name="Kirilenko B.M."/>
            <person name="Davalos L.M."/>
            <person name="Corthals A.P."/>
            <person name="Power M.L."/>
            <person name="Jones G."/>
            <person name="Ransome R.D."/>
            <person name="Dechmann D.K.N."/>
            <person name="Locatelli A.G."/>
            <person name="Puechmaille S.J."/>
            <person name="Fedrigo O."/>
            <person name="Jarvis E.D."/>
            <person name="Hiller M."/>
            <person name="Vernes S.C."/>
            <person name="Myers E.W."/>
            <person name="Teeling E.C."/>
        </authorList>
    </citation>
    <scope>NUCLEOTIDE SEQUENCE [LARGE SCALE GENOMIC DNA]</scope>
    <source>
        <strain evidence="2">Bat1K_MPI-CBG_1</strain>
    </source>
</reference>
<dbReference type="EMBL" id="JABVXQ010000007">
    <property type="protein sequence ID" value="KAF6099873.1"/>
    <property type="molecule type" value="Genomic_DNA"/>
</dbReference>
<dbReference type="Proteomes" id="UP000664940">
    <property type="component" value="Unassembled WGS sequence"/>
</dbReference>
<evidence type="ECO:0000313" key="2">
    <source>
        <dbReference type="EMBL" id="KAF6099873.1"/>
    </source>
</evidence>
<accession>A0A833ZNV7</accession>
<organism evidence="2 3">
    <name type="scientific">Phyllostomus discolor</name>
    <name type="common">pale spear-nosed bat</name>
    <dbReference type="NCBI Taxonomy" id="89673"/>
    <lineage>
        <taxon>Eukaryota</taxon>
        <taxon>Metazoa</taxon>
        <taxon>Chordata</taxon>
        <taxon>Craniata</taxon>
        <taxon>Vertebrata</taxon>
        <taxon>Euteleostomi</taxon>
        <taxon>Mammalia</taxon>
        <taxon>Eutheria</taxon>
        <taxon>Laurasiatheria</taxon>
        <taxon>Chiroptera</taxon>
        <taxon>Yangochiroptera</taxon>
        <taxon>Phyllostomidae</taxon>
        <taxon>Phyllostominae</taxon>
        <taxon>Phyllostomus</taxon>
    </lineage>
</organism>
<proteinExistence type="predicted"/>
<feature type="region of interest" description="Disordered" evidence="1">
    <location>
        <begin position="1"/>
        <end position="48"/>
    </location>
</feature>
<evidence type="ECO:0000256" key="1">
    <source>
        <dbReference type="SAM" id="MobiDB-lite"/>
    </source>
</evidence>
<feature type="region of interest" description="Disordered" evidence="1">
    <location>
        <begin position="120"/>
        <end position="164"/>
    </location>
</feature>
<evidence type="ECO:0000313" key="3">
    <source>
        <dbReference type="Proteomes" id="UP000664940"/>
    </source>
</evidence>
<comment type="caution">
    <text evidence="2">The sequence shown here is derived from an EMBL/GenBank/DDBJ whole genome shotgun (WGS) entry which is preliminary data.</text>
</comment>